<feature type="region of interest" description="Disordered" evidence="1">
    <location>
        <begin position="1"/>
        <end position="87"/>
    </location>
</feature>
<dbReference type="Proteomes" id="UP000006671">
    <property type="component" value="Unassembled WGS sequence"/>
</dbReference>
<feature type="domain" description="Tyrosine specific protein phosphatases" evidence="2">
    <location>
        <begin position="288"/>
        <end position="352"/>
    </location>
</feature>
<dbReference type="eggNOG" id="KOG2386">
    <property type="taxonomic scope" value="Eukaryota"/>
</dbReference>
<accession>D2VXY7</accession>
<dbReference type="PANTHER" id="PTHR10367">
    <property type="entry name" value="MRNA-CAPPING ENZYME"/>
    <property type="match status" value="1"/>
</dbReference>
<feature type="region of interest" description="Disordered" evidence="1">
    <location>
        <begin position="116"/>
        <end position="174"/>
    </location>
</feature>
<dbReference type="InParanoid" id="D2VXY7"/>
<dbReference type="KEGG" id="ngr:NAEGRDRAFT_74005"/>
<dbReference type="VEuPathDB" id="AmoebaDB:NAEGRDRAFT_76349"/>
<evidence type="ECO:0000256" key="1">
    <source>
        <dbReference type="SAM" id="MobiDB-lite"/>
    </source>
</evidence>
<dbReference type="PANTHER" id="PTHR10367:SF17">
    <property type="entry name" value="MRNA-CAPPING ENZYME"/>
    <property type="match status" value="1"/>
</dbReference>
<dbReference type="OrthoDB" id="428974at2759"/>
<feature type="compositionally biased region" description="Basic residues" evidence="1">
    <location>
        <begin position="38"/>
        <end position="47"/>
    </location>
</feature>
<dbReference type="Gene3D" id="3.90.190.10">
    <property type="entry name" value="Protein tyrosine phosphatase superfamily"/>
    <property type="match status" value="1"/>
</dbReference>
<evidence type="ECO:0000259" key="2">
    <source>
        <dbReference type="PROSITE" id="PS50056"/>
    </source>
</evidence>
<dbReference type="Pfam" id="PF00782">
    <property type="entry name" value="DSPc"/>
    <property type="match status" value="1"/>
</dbReference>
<dbReference type="CDD" id="cd14502">
    <property type="entry name" value="RNA_5'-triphosphatase"/>
    <property type="match status" value="1"/>
</dbReference>
<dbReference type="PROSITE" id="PS50056">
    <property type="entry name" value="TYR_PHOSPHATASE_2"/>
    <property type="match status" value="1"/>
</dbReference>
<dbReference type="InterPro" id="IPR051029">
    <property type="entry name" value="mRNA_Capping_Enz/RNA_Phosphat"/>
</dbReference>
<dbReference type="InterPro" id="IPR000387">
    <property type="entry name" value="Tyr_Pase_dom"/>
</dbReference>
<dbReference type="InterPro" id="IPR029021">
    <property type="entry name" value="Prot-tyrosine_phosphatase-like"/>
</dbReference>
<dbReference type="InterPro" id="IPR016130">
    <property type="entry name" value="Tyr_Pase_AS"/>
</dbReference>
<gene>
    <name evidence="3" type="ORF">NAEGRDRAFT_74005</name>
</gene>
<feature type="region of interest" description="Disordered" evidence="1">
    <location>
        <begin position="427"/>
        <end position="504"/>
    </location>
</feature>
<dbReference type="AlphaFoldDB" id="D2VXY7"/>
<dbReference type="GO" id="GO:0004484">
    <property type="term" value="F:mRNA guanylyltransferase activity"/>
    <property type="evidence" value="ECO:0007669"/>
    <property type="project" value="TreeGrafter"/>
</dbReference>
<feature type="compositionally biased region" description="Low complexity" evidence="1">
    <location>
        <begin position="48"/>
        <end position="86"/>
    </location>
</feature>
<sequence length="504" mass="58843">MSDSNNSHHHRSSSEKRSYHHDGGYNNYGNSRSGSSSYRRRNYKKQKYQNYSDSSSYTNNSTNSSSNDDNNGSSNNNTNTSSSSYSTGGGNYYNNENYISKYPFAIRNVTDYINQLSSSNTSSSSDNLNTTNDNNNNNTTTSSSTNNNNLDNNLNNNLNNNNLDNNNLDNNLNNSSQNVIRNYFSNSKKYRKIPKGWPQVTPLFGELIPNTKFIPLKCPLSPQYFKYPNNSSISLIQEHFNTKYEQDIGLIIDLCCVEFYKKNDLPLNMKYLSYYMNIHDLNKNLNVKLFTEQMDTIVNDIDLYISNNPTKYILIHCTHGLNRTGFVICYYLLKKKIIENVEQAIEIFKIHRMTRTGLYNPFFIDLLFEMFDQTNSEMYQLMKYPDPIQHSRKSIRKEFYKPWLKRNNHLECFKHYHILKSINLLNKNDNKDDKDDKDRNDNRDDNRDDNNDNNDNEEGTKKNISKTDNDDSSTRLSDDLDSLNSDKEEEEDLEEIDDEEMTRK</sequence>
<feature type="compositionally biased region" description="Basic and acidic residues" evidence="1">
    <location>
        <begin position="458"/>
        <end position="478"/>
    </location>
</feature>
<feature type="compositionally biased region" description="Basic and acidic residues" evidence="1">
    <location>
        <begin position="12"/>
        <end position="23"/>
    </location>
</feature>
<proteinExistence type="predicted"/>
<feature type="compositionally biased region" description="Basic and acidic residues" evidence="1">
    <location>
        <begin position="428"/>
        <end position="450"/>
    </location>
</feature>
<protein>
    <submittedName>
        <fullName evidence="3">Predicted protein</fullName>
    </submittedName>
</protein>
<reference evidence="3 4" key="1">
    <citation type="journal article" date="2010" name="Cell">
        <title>The genome of Naegleria gruberi illuminates early eukaryotic versatility.</title>
        <authorList>
            <person name="Fritz-Laylin L.K."/>
            <person name="Prochnik S.E."/>
            <person name="Ginger M.L."/>
            <person name="Dacks J.B."/>
            <person name="Carpenter M.L."/>
            <person name="Field M.C."/>
            <person name="Kuo A."/>
            <person name="Paredez A."/>
            <person name="Chapman J."/>
            <person name="Pham J."/>
            <person name="Shu S."/>
            <person name="Neupane R."/>
            <person name="Cipriano M."/>
            <person name="Mancuso J."/>
            <person name="Tu H."/>
            <person name="Salamov A."/>
            <person name="Lindquist E."/>
            <person name="Shapiro H."/>
            <person name="Lucas S."/>
            <person name="Grigoriev I.V."/>
            <person name="Cande W.Z."/>
            <person name="Fulton C."/>
            <person name="Rokhsar D.S."/>
            <person name="Dawson S.C."/>
        </authorList>
    </citation>
    <scope>NUCLEOTIDE SEQUENCE [LARGE SCALE GENOMIC DNA]</scope>
    <source>
        <strain evidence="3 4">NEG-M</strain>
    </source>
</reference>
<organism evidence="4">
    <name type="scientific">Naegleria gruberi</name>
    <name type="common">Amoeba</name>
    <dbReference type="NCBI Taxonomy" id="5762"/>
    <lineage>
        <taxon>Eukaryota</taxon>
        <taxon>Discoba</taxon>
        <taxon>Heterolobosea</taxon>
        <taxon>Tetramitia</taxon>
        <taxon>Eutetramitia</taxon>
        <taxon>Vahlkampfiidae</taxon>
        <taxon>Naegleria</taxon>
    </lineage>
</organism>
<dbReference type="RefSeq" id="XP_002671021.1">
    <property type="nucleotide sequence ID" value="XM_002670975.1"/>
</dbReference>
<keyword evidence="4" id="KW-1185">Reference proteome</keyword>
<dbReference type="STRING" id="5762.D2VXY7"/>
<dbReference type="GeneID" id="8863515"/>
<feature type="compositionally biased region" description="Low complexity" evidence="1">
    <location>
        <begin position="24"/>
        <end position="37"/>
    </location>
</feature>
<evidence type="ECO:0000313" key="3">
    <source>
        <dbReference type="EMBL" id="EFC38277.1"/>
    </source>
</evidence>
<dbReference type="PROSITE" id="PS00383">
    <property type="entry name" value="TYR_PHOSPHATASE_1"/>
    <property type="match status" value="1"/>
</dbReference>
<dbReference type="GO" id="GO:0006370">
    <property type="term" value="P:7-methylguanosine mRNA capping"/>
    <property type="evidence" value="ECO:0007669"/>
    <property type="project" value="TreeGrafter"/>
</dbReference>
<feature type="compositionally biased region" description="Acidic residues" evidence="1">
    <location>
        <begin position="487"/>
        <end position="504"/>
    </location>
</feature>
<evidence type="ECO:0000313" key="4">
    <source>
        <dbReference type="Proteomes" id="UP000006671"/>
    </source>
</evidence>
<dbReference type="InterPro" id="IPR000340">
    <property type="entry name" value="Dual-sp_phosphatase_cat-dom"/>
</dbReference>
<dbReference type="SUPFAM" id="SSF52799">
    <property type="entry name" value="(Phosphotyrosine protein) phosphatases II"/>
    <property type="match status" value="1"/>
</dbReference>
<name>D2VXY7_NAEGR</name>
<dbReference type="EMBL" id="GG738909">
    <property type="protein sequence ID" value="EFC38277.1"/>
    <property type="molecule type" value="Genomic_DNA"/>
</dbReference>